<sequence>MADFPDIVEASLRARFVSLGVAADDVEEVFIRGAGAGGQKINKTSSTVRLRHLPTGVEARCQRERNQSVNRLLAWTELANKLEWRKQESANAAQAARELAKRQKRQKSRGQKARMIAAKRHRAGHKAARGRVSGDE</sequence>
<evidence type="ECO:0000256" key="3">
    <source>
        <dbReference type="SAM" id="MobiDB-lite"/>
    </source>
</evidence>
<organism evidence="5 6">
    <name type="scientific">Oleiharenicola lentus</name>
    <dbReference type="NCBI Taxonomy" id="2508720"/>
    <lineage>
        <taxon>Bacteria</taxon>
        <taxon>Pseudomonadati</taxon>
        <taxon>Verrucomicrobiota</taxon>
        <taxon>Opitutia</taxon>
        <taxon>Opitutales</taxon>
        <taxon>Opitutaceae</taxon>
        <taxon>Oleiharenicola</taxon>
    </lineage>
</organism>
<feature type="domain" description="Prokaryotic-type class I peptide chain release factors" evidence="4">
    <location>
        <begin position="21"/>
        <end position="119"/>
    </location>
</feature>
<dbReference type="PANTHER" id="PTHR46203">
    <property type="entry name" value="PROBABLE PEPTIDE CHAIN RELEASE FACTOR C12ORF65"/>
    <property type="match status" value="1"/>
</dbReference>
<evidence type="ECO:0000313" key="6">
    <source>
        <dbReference type="Proteomes" id="UP000290218"/>
    </source>
</evidence>
<dbReference type="EMBL" id="SDHX01000002">
    <property type="protein sequence ID" value="RXK53299.1"/>
    <property type="molecule type" value="Genomic_DNA"/>
</dbReference>
<evidence type="ECO:0000256" key="2">
    <source>
        <dbReference type="ARBA" id="ARBA00022946"/>
    </source>
</evidence>
<feature type="region of interest" description="Disordered" evidence="3">
    <location>
        <begin position="94"/>
        <end position="136"/>
    </location>
</feature>
<evidence type="ECO:0000259" key="4">
    <source>
        <dbReference type="Pfam" id="PF00472"/>
    </source>
</evidence>
<evidence type="ECO:0000256" key="1">
    <source>
        <dbReference type="ARBA" id="ARBA00010835"/>
    </source>
</evidence>
<dbReference type="InterPro" id="IPR045853">
    <property type="entry name" value="Pep_chain_release_fac_I_sf"/>
</dbReference>
<dbReference type="RefSeq" id="WP_129048888.1">
    <property type="nucleotide sequence ID" value="NZ_SDHX01000002.1"/>
</dbReference>
<dbReference type="InterPro" id="IPR052405">
    <property type="entry name" value="Mito_Transl_Release_Factor"/>
</dbReference>
<dbReference type="SUPFAM" id="SSF75620">
    <property type="entry name" value="Release factor"/>
    <property type="match status" value="1"/>
</dbReference>
<dbReference type="Proteomes" id="UP000290218">
    <property type="component" value="Unassembled WGS sequence"/>
</dbReference>
<reference evidence="5 6" key="1">
    <citation type="submission" date="2019-01" db="EMBL/GenBank/DDBJ databases">
        <title>Lacunisphaera sp. strain TWA-58.</title>
        <authorList>
            <person name="Chen W.-M."/>
        </authorList>
    </citation>
    <scope>NUCLEOTIDE SEQUENCE [LARGE SCALE GENOMIC DNA]</scope>
    <source>
        <strain evidence="5 6">TWA-58</strain>
    </source>
</reference>
<comment type="caution">
    <text evidence="5">The sequence shown here is derived from an EMBL/GenBank/DDBJ whole genome shotgun (WGS) entry which is preliminary data.</text>
</comment>
<name>A0A4Q1C4V4_9BACT</name>
<dbReference type="OrthoDB" id="9815709at2"/>
<dbReference type="GO" id="GO:0003747">
    <property type="term" value="F:translation release factor activity"/>
    <property type="evidence" value="ECO:0007669"/>
    <property type="project" value="InterPro"/>
</dbReference>
<proteinExistence type="inferred from homology"/>
<accession>A0A4Q1C4V4</accession>
<protein>
    <submittedName>
        <fullName evidence="5">Peptide chain release factor-like protein</fullName>
    </submittedName>
</protein>
<dbReference type="Pfam" id="PF00472">
    <property type="entry name" value="RF-1"/>
    <property type="match status" value="1"/>
</dbReference>
<dbReference type="Gene3D" id="3.30.160.20">
    <property type="match status" value="1"/>
</dbReference>
<gene>
    <name evidence="5" type="ORF">ESB00_16505</name>
</gene>
<comment type="similarity">
    <text evidence="1">Belongs to the prokaryotic/mitochondrial release factor family.</text>
</comment>
<dbReference type="InterPro" id="IPR000352">
    <property type="entry name" value="Pep_chain_release_fac_I"/>
</dbReference>
<dbReference type="AlphaFoldDB" id="A0A4Q1C4V4"/>
<dbReference type="PANTHER" id="PTHR46203:SF1">
    <property type="entry name" value="MITOCHONDRIAL TRANSLATION RELEASE FACTOR IN RESCUE"/>
    <property type="match status" value="1"/>
</dbReference>
<feature type="compositionally biased region" description="Basic residues" evidence="3">
    <location>
        <begin position="102"/>
        <end position="129"/>
    </location>
</feature>
<evidence type="ECO:0000313" key="5">
    <source>
        <dbReference type="EMBL" id="RXK53299.1"/>
    </source>
</evidence>
<keyword evidence="6" id="KW-1185">Reference proteome</keyword>
<keyword evidence="2" id="KW-0809">Transit peptide</keyword>